<feature type="signal peptide" evidence="2">
    <location>
        <begin position="1"/>
        <end position="32"/>
    </location>
</feature>
<evidence type="ECO:0000313" key="4">
    <source>
        <dbReference type="EMBL" id="MDR5712143.1"/>
    </source>
</evidence>
<comment type="caution">
    <text evidence="4">The sequence shown here is derived from an EMBL/GenBank/DDBJ whole genome shotgun (WGS) entry which is preliminary data.</text>
</comment>
<dbReference type="PANTHER" id="PTHR30290">
    <property type="entry name" value="PERIPLASMIC BINDING COMPONENT OF ABC TRANSPORTER"/>
    <property type="match status" value="1"/>
</dbReference>
<keyword evidence="5" id="KW-1185">Reference proteome</keyword>
<dbReference type="PROSITE" id="PS51257">
    <property type="entry name" value="PROKAR_LIPOPROTEIN"/>
    <property type="match status" value="1"/>
</dbReference>
<accession>A0ABU1FVD1</accession>
<evidence type="ECO:0000256" key="1">
    <source>
        <dbReference type="ARBA" id="ARBA00022729"/>
    </source>
</evidence>
<dbReference type="InterPro" id="IPR030678">
    <property type="entry name" value="Peptide/Ni-bd"/>
</dbReference>
<feature type="chain" id="PRO_5045960261" evidence="2">
    <location>
        <begin position="33"/>
        <end position="509"/>
    </location>
</feature>
<dbReference type="EMBL" id="JAVKGT010000019">
    <property type="protein sequence ID" value="MDR5712143.1"/>
    <property type="molecule type" value="Genomic_DNA"/>
</dbReference>
<reference evidence="5" key="1">
    <citation type="submission" date="2023-07" db="EMBL/GenBank/DDBJ databases">
        <title>Description of three actinobacteria isolated from air of manufacturing shop in a pharmaceutical factory.</title>
        <authorList>
            <person name="Zhang D.-F."/>
        </authorList>
    </citation>
    <scope>NUCLEOTIDE SEQUENCE [LARGE SCALE GENOMIC DNA]</scope>
    <source>
        <strain evidence="5">CCTCC AB 207010</strain>
    </source>
</reference>
<dbReference type="InterPro" id="IPR000914">
    <property type="entry name" value="SBP_5_dom"/>
</dbReference>
<evidence type="ECO:0000259" key="3">
    <source>
        <dbReference type="Pfam" id="PF00496"/>
    </source>
</evidence>
<dbReference type="Proteomes" id="UP001260872">
    <property type="component" value="Unassembled WGS sequence"/>
</dbReference>
<name>A0ABU1FVD1_9MICC</name>
<proteinExistence type="predicted"/>
<protein>
    <submittedName>
        <fullName evidence="4">ABC transporter substrate-binding protein</fullName>
    </submittedName>
</protein>
<feature type="domain" description="Solute-binding protein family 5" evidence="3">
    <location>
        <begin position="86"/>
        <end position="421"/>
    </location>
</feature>
<dbReference type="PANTHER" id="PTHR30290:SF38">
    <property type="entry name" value="D,D-DIPEPTIDE-BINDING PERIPLASMIC PROTEIN DDPA-RELATED"/>
    <property type="match status" value="1"/>
</dbReference>
<dbReference type="Gene3D" id="3.10.105.10">
    <property type="entry name" value="Dipeptide-binding Protein, Domain 3"/>
    <property type="match status" value="1"/>
</dbReference>
<dbReference type="Gene3D" id="3.40.190.10">
    <property type="entry name" value="Periplasmic binding protein-like II"/>
    <property type="match status" value="1"/>
</dbReference>
<dbReference type="RefSeq" id="WP_310537523.1">
    <property type="nucleotide sequence ID" value="NZ_BAAAOC010000087.1"/>
</dbReference>
<dbReference type="InterPro" id="IPR039424">
    <property type="entry name" value="SBP_5"/>
</dbReference>
<dbReference type="PIRSF" id="PIRSF002741">
    <property type="entry name" value="MppA"/>
    <property type="match status" value="1"/>
</dbReference>
<sequence>MFTTSRDRKPWRVGAVTVLSAALLVSSCGADAGGQGGADGGEQVLSWAPRVSPWSWDPIVQGSGFQFNQLSLAYASLTEIDENGEAQPGLAESWEYNEAGDAVTFTLRKDLTFQDGEPVDAEAVKLYVERAIGQEDSALANDLDSIDHITADSELEVTFHLTQVDHQVPLLLGRRVALITSPAADPEDLEQFPVGAGPFTPLEIVPDSHAYFQKNPDYWNADEIHIDRVEIHWGIDTASVVPALQTGTYNFADLPPQQAQAAEGTEVEVVTHPGFNAANIAINHNLEPFDDPAVLEAARHAVDRQEFVDSITFGYGSVTAQPFPEDYLAWSPELEDPWPYDPELAREVLADAGYEEGDIVVDFVVRDDEPVNEIVQSQFADVGIILNLQVTTNWEQPFFSKELPISTYSTTGRESPVQTLTAHFGPDGPLNLAGEYENDEFFEAVAVARETPLDSPDYVDNLHAATEAGALNSPTIFTYSLPNIFGKVGVSELPQVPGQIHWTGVTIED</sequence>
<keyword evidence="1 2" id="KW-0732">Signal</keyword>
<dbReference type="SUPFAM" id="SSF53850">
    <property type="entry name" value="Periplasmic binding protein-like II"/>
    <property type="match status" value="1"/>
</dbReference>
<dbReference type="Pfam" id="PF00496">
    <property type="entry name" value="SBP_bac_5"/>
    <property type="match status" value="1"/>
</dbReference>
<organism evidence="4 5">
    <name type="scientific">Nesterenkonia flava</name>
    <dbReference type="NCBI Taxonomy" id="469799"/>
    <lineage>
        <taxon>Bacteria</taxon>
        <taxon>Bacillati</taxon>
        <taxon>Actinomycetota</taxon>
        <taxon>Actinomycetes</taxon>
        <taxon>Micrococcales</taxon>
        <taxon>Micrococcaceae</taxon>
        <taxon>Nesterenkonia</taxon>
    </lineage>
</organism>
<gene>
    <name evidence="4" type="ORF">RH857_08365</name>
</gene>
<evidence type="ECO:0000256" key="2">
    <source>
        <dbReference type="SAM" id="SignalP"/>
    </source>
</evidence>
<evidence type="ECO:0000313" key="5">
    <source>
        <dbReference type="Proteomes" id="UP001260872"/>
    </source>
</evidence>